<reference evidence="12" key="1">
    <citation type="journal article" date="2011" name="Stand. Genomic Sci.">
        <title>Genome sequence of the filamentous, gliding Thiothrix nivea neotype strain (JP2(T)).</title>
        <authorList>
            <person name="Lapidus A."/>
            <person name="Nolan M."/>
            <person name="Lucas S."/>
            <person name="Glavina Del Rio T."/>
            <person name="Tice H."/>
            <person name="Cheng J.F."/>
            <person name="Tapia R."/>
            <person name="Han C."/>
            <person name="Goodwin L."/>
            <person name="Pitluck S."/>
            <person name="Liolios K."/>
            <person name="Pagani I."/>
            <person name="Ivanova N."/>
            <person name="Huntemann M."/>
            <person name="Mavromatis K."/>
            <person name="Mikhailova N."/>
            <person name="Pati A."/>
            <person name="Chen A."/>
            <person name="Palaniappan K."/>
            <person name="Land M."/>
            <person name="Brambilla E.M."/>
            <person name="Rohde M."/>
            <person name="Abt B."/>
            <person name="Verbarg S."/>
            <person name="Goker M."/>
            <person name="Bristow J."/>
            <person name="Eisen J.A."/>
            <person name="Markowitz V."/>
            <person name="Hugenholtz P."/>
            <person name="Kyrpides N.C."/>
            <person name="Klenk H.P."/>
            <person name="Woyke T."/>
        </authorList>
    </citation>
    <scope>NUCLEOTIDE SEQUENCE [LARGE SCALE GENOMIC DNA]</scope>
    <source>
        <strain evidence="12">ATCC 35100 / DSM 5205 / JP2</strain>
    </source>
</reference>
<keyword evidence="8" id="KW-0129">CBS domain</keyword>
<dbReference type="SUPFAM" id="SSF158791">
    <property type="entry name" value="MgtE N-terminal domain-like"/>
    <property type="match status" value="1"/>
</dbReference>
<evidence type="ECO:0000313" key="12">
    <source>
        <dbReference type="Proteomes" id="UP000005317"/>
    </source>
</evidence>
<keyword evidence="6 9" id="KW-1133">Transmembrane helix</keyword>
<dbReference type="SUPFAM" id="SSF161093">
    <property type="entry name" value="MgtE membrane domain-like"/>
    <property type="match status" value="1"/>
</dbReference>
<dbReference type="InterPro" id="IPR000644">
    <property type="entry name" value="CBS_dom"/>
</dbReference>
<sequence length="455" mass="49706">MSKLFHQQNSEQRLKAIDDAIESGALFQVRRALNALHPAEIADMLEAAPHGQRELIWELVEQENEGEVLIELSEDMRHSLVEEMDAGEILNAIKDLDYDDMADFLQSLPDEIIQQTLDGMDRQDRERVEAVLAYDENTAGGIMDTETVTVRADVTLDVVFRYLRHQHELPTHTDNLIVVSRYDQYLGILPLVDLLTSQPDLTVGAVMSTDLPGIPADMPARNVARLFEDHNLVSAPVVDGSGKLLGRVTIDDVVDIIREEAEHSVMSMAGLDDEEDLFAPIISSSRRRAIWLGTNLITALLAAMVISRFEGTLEAKVALAFLMGVIPSMGGVAGTQTLTLVIRGLALGQLGQSNTRSLFFKELAVSLINGILWGAAIFFVAWFFMQDAGIGVVIGIAMVINLLAAAVSGVYLPIIMRKLNIDPALAGGVVLTTVTDVVGFAAVLWLATLLLPLFQ</sequence>
<evidence type="ECO:0000256" key="6">
    <source>
        <dbReference type="ARBA" id="ARBA00022989"/>
    </source>
</evidence>
<feature type="transmembrane region" description="Helical" evidence="9">
    <location>
        <begin position="424"/>
        <end position="447"/>
    </location>
</feature>
<keyword evidence="12" id="KW-1185">Reference proteome</keyword>
<dbReference type="PROSITE" id="PS51371">
    <property type="entry name" value="CBS"/>
    <property type="match status" value="2"/>
</dbReference>
<evidence type="ECO:0000259" key="10">
    <source>
        <dbReference type="PROSITE" id="PS51371"/>
    </source>
</evidence>
<evidence type="ECO:0000256" key="5">
    <source>
        <dbReference type="ARBA" id="ARBA00022842"/>
    </source>
</evidence>
<keyword evidence="5 9" id="KW-0460">Magnesium</keyword>
<comment type="function">
    <text evidence="9">Acts as a magnesium transporter.</text>
</comment>
<dbReference type="PANTHER" id="PTHR43773:SF1">
    <property type="entry name" value="MAGNESIUM TRANSPORTER MGTE"/>
    <property type="match status" value="1"/>
</dbReference>
<dbReference type="Gene3D" id="1.10.357.20">
    <property type="entry name" value="SLC41 divalent cation transporters, integral membrane domain"/>
    <property type="match status" value="1"/>
</dbReference>
<evidence type="ECO:0000256" key="7">
    <source>
        <dbReference type="ARBA" id="ARBA00023136"/>
    </source>
</evidence>
<dbReference type="Gene3D" id="1.25.60.10">
    <property type="entry name" value="MgtE N-terminal domain-like"/>
    <property type="match status" value="1"/>
</dbReference>
<dbReference type="AlphaFoldDB" id="A0A656HCD4"/>
<feature type="transmembrane region" description="Helical" evidence="9">
    <location>
        <begin position="318"/>
        <end position="342"/>
    </location>
</feature>
<name>A0A656HCD4_THINJ</name>
<evidence type="ECO:0000256" key="3">
    <source>
        <dbReference type="ARBA" id="ARBA00022448"/>
    </source>
</evidence>
<dbReference type="EMBL" id="JH651384">
    <property type="protein sequence ID" value="EIJ33832.1"/>
    <property type="molecule type" value="Genomic_DNA"/>
</dbReference>
<dbReference type="InterPro" id="IPR006667">
    <property type="entry name" value="SLC41_membr_dom"/>
</dbReference>
<evidence type="ECO:0000313" key="11">
    <source>
        <dbReference type="EMBL" id="EIJ33832.1"/>
    </source>
</evidence>
<keyword evidence="3 9" id="KW-0813">Transport</keyword>
<comment type="subcellular location">
    <subcellularLocation>
        <location evidence="9">Cell membrane</location>
        <topology evidence="9">Multi-pass membrane protein</topology>
    </subcellularLocation>
    <subcellularLocation>
        <location evidence="1">Membrane</location>
        <topology evidence="1">Multi-pass membrane protein</topology>
    </subcellularLocation>
</comment>
<gene>
    <name evidence="11" type="ORF">Thini_1214</name>
</gene>
<dbReference type="RefSeq" id="WP_002707780.1">
    <property type="nucleotide sequence ID" value="NZ_JH651384.1"/>
</dbReference>
<dbReference type="InterPro" id="IPR006668">
    <property type="entry name" value="Mg_transptr_MgtE_intracell_dom"/>
</dbReference>
<dbReference type="CDD" id="cd04606">
    <property type="entry name" value="CBS_pair_Mg_transporter"/>
    <property type="match status" value="1"/>
</dbReference>
<dbReference type="Pfam" id="PF00571">
    <property type="entry name" value="CBS"/>
    <property type="match status" value="2"/>
</dbReference>
<feature type="transmembrane region" description="Helical" evidence="9">
    <location>
        <begin position="289"/>
        <end position="306"/>
    </location>
</feature>
<dbReference type="Proteomes" id="UP000005317">
    <property type="component" value="Unassembled WGS sequence"/>
</dbReference>
<dbReference type="Pfam" id="PF03448">
    <property type="entry name" value="MgtE_N"/>
    <property type="match status" value="1"/>
</dbReference>
<keyword evidence="9" id="KW-1003">Cell membrane</keyword>
<dbReference type="OrthoDB" id="9790355at2"/>
<comment type="subunit">
    <text evidence="9">Homodimer.</text>
</comment>
<dbReference type="InterPro" id="IPR036739">
    <property type="entry name" value="SLC41_membr_dom_sf"/>
</dbReference>
<keyword evidence="9" id="KW-0479">Metal-binding</keyword>
<evidence type="ECO:0000256" key="9">
    <source>
        <dbReference type="RuleBase" id="RU362011"/>
    </source>
</evidence>
<proteinExistence type="inferred from homology"/>
<evidence type="ECO:0000256" key="1">
    <source>
        <dbReference type="ARBA" id="ARBA00004141"/>
    </source>
</evidence>
<feature type="transmembrane region" description="Helical" evidence="9">
    <location>
        <begin position="390"/>
        <end position="412"/>
    </location>
</feature>
<dbReference type="GO" id="GO:0005886">
    <property type="term" value="C:plasma membrane"/>
    <property type="evidence" value="ECO:0007669"/>
    <property type="project" value="UniProtKB-SubCell"/>
</dbReference>
<accession>A0A656HCD4</accession>
<dbReference type="NCBIfam" id="TIGR00400">
    <property type="entry name" value="mgtE"/>
    <property type="match status" value="1"/>
</dbReference>
<dbReference type="GO" id="GO:0046872">
    <property type="term" value="F:metal ion binding"/>
    <property type="evidence" value="ECO:0007669"/>
    <property type="project" value="UniProtKB-KW"/>
</dbReference>
<feature type="domain" description="CBS" evidence="10">
    <location>
        <begin position="143"/>
        <end position="206"/>
    </location>
</feature>
<dbReference type="SMART" id="SM00924">
    <property type="entry name" value="MgtE_N"/>
    <property type="match status" value="1"/>
</dbReference>
<comment type="similarity">
    <text evidence="2 9">Belongs to the SLC41A transporter family.</text>
</comment>
<evidence type="ECO:0000256" key="4">
    <source>
        <dbReference type="ARBA" id="ARBA00022692"/>
    </source>
</evidence>
<dbReference type="InterPro" id="IPR038076">
    <property type="entry name" value="MgtE_N_sf"/>
</dbReference>
<protein>
    <recommendedName>
        <fullName evidence="9">Magnesium transporter MgtE</fullName>
    </recommendedName>
</protein>
<evidence type="ECO:0000256" key="8">
    <source>
        <dbReference type="PROSITE-ProRule" id="PRU00703"/>
    </source>
</evidence>
<dbReference type="InterPro" id="IPR046342">
    <property type="entry name" value="CBS_dom_sf"/>
</dbReference>
<evidence type="ECO:0000256" key="2">
    <source>
        <dbReference type="ARBA" id="ARBA00009749"/>
    </source>
</evidence>
<dbReference type="GO" id="GO:0015095">
    <property type="term" value="F:magnesium ion transmembrane transporter activity"/>
    <property type="evidence" value="ECO:0007669"/>
    <property type="project" value="UniProtKB-UniRule"/>
</dbReference>
<dbReference type="PANTHER" id="PTHR43773">
    <property type="entry name" value="MAGNESIUM TRANSPORTER MGTE"/>
    <property type="match status" value="1"/>
</dbReference>
<dbReference type="InterPro" id="IPR006669">
    <property type="entry name" value="MgtE_transporter"/>
</dbReference>
<dbReference type="Pfam" id="PF01769">
    <property type="entry name" value="MgtE"/>
    <property type="match status" value="1"/>
</dbReference>
<dbReference type="SMART" id="SM00116">
    <property type="entry name" value="CBS"/>
    <property type="match status" value="2"/>
</dbReference>
<feature type="transmembrane region" description="Helical" evidence="9">
    <location>
        <begin position="363"/>
        <end position="384"/>
    </location>
</feature>
<feature type="domain" description="CBS" evidence="10">
    <location>
        <begin position="207"/>
        <end position="265"/>
    </location>
</feature>
<keyword evidence="4 9" id="KW-0812">Transmembrane</keyword>
<organism evidence="11 12">
    <name type="scientific">Thiothrix nivea (strain ATCC 35100 / DSM 5205 / JP2)</name>
    <dbReference type="NCBI Taxonomy" id="870187"/>
    <lineage>
        <taxon>Bacteria</taxon>
        <taxon>Pseudomonadati</taxon>
        <taxon>Pseudomonadota</taxon>
        <taxon>Gammaproteobacteria</taxon>
        <taxon>Thiotrichales</taxon>
        <taxon>Thiotrichaceae</taxon>
        <taxon>Thiothrix</taxon>
    </lineage>
</organism>
<dbReference type="SUPFAM" id="SSF54631">
    <property type="entry name" value="CBS-domain pair"/>
    <property type="match status" value="1"/>
</dbReference>
<dbReference type="Gene3D" id="3.10.580.10">
    <property type="entry name" value="CBS-domain"/>
    <property type="match status" value="1"/>
</dbReference>
<keyword evidence="7 9" id="KW-0472">Membrane</keyword>